<keyword evidence="1" id="KW-0812">Transmembrane</keyword>
<dbReference type="AlphaFoldDB" id="A0AAE9MLW2"/>
<sequence>MCLYNLIYYIRNQMESNRLKNSIAYLFLVLFLSMKVGGLHVLSHTDDKDHTSHCTICDHAVASDLTPLVTPDTLDFSIESNEYIVLREVIKDYNFIISGTITAEQLFSRPPPFLV</sequence>
<evidence type="ECO:0000256" key="1">
    <source>
        <dbReference type="SAM" id="Phobius"/>
    </source>
</evidence>
<keyword evidence="1" id="KW-0472">Membrane</keyword>
<keyword evidence="1" id="KW-1133">Transmembrane helix</keyword>
<dbReference type="EMBL" id="CP050861">
    <property type="protein sequence ID" value="UTD14597.1"/>
    <property type="molecule type" value="Genomic_DNA"/>
</dbReference>
<accession>A0AAE9MLW2</accession>
<evidence type="ECO:0000313" key="3">
    <source>
        <dbReference type="Proteomes" id="UP001056837"/>
    </source>
</evidence>
<reference evidence="2" key="1">
    <citation type="submission" date="2020-04" db="EMBL/GenBank/DDBJ databases">
        <title>Tenacibaculum mesophilum bac2.</title>
        <authorList>
            <person name="Li M."/>
        </authorList>
    </citation>
    <scope>NUCLEOTIDE SEQUENCE</scope>
    <source>
        <strain evidence="2">Bac2</strain>
    </source>
</reference>
<dbReference type="RefSeq" id="WP_156167047.1">
    <property type="nucleotide sequence ID" value="NZ_CP050861.1"/>
</dbReference>
<dbReference type="Proteomes" id="UP001056837">
    <property type="component" value="Chromosome"/>
</dbReference>
<evidence type="ECO:0008006" key="4">
    <source>
        <dbReference type="Google" id="ProtNLM"/>
    </source>
</evidence>
<gene>
    <name evidence="2" type="ORF">HER15_03515</name>
</gene>
<evidence type="ECO:0000313" key="2">
    <source>
        <dbReference type="EMBL" id="UTD14597.1"/>
    </source>
</evidence>
<organism evidence="2 3">
    <name type="scientific">Tenacibaculum mesophilum</name>
    <dbReference type="NCBI Taxonomy" id="104268"/>
    <lineage>
        <taxon>Bacteria</taxon>
        <taxon>Pseudomonadati</taxon>
        <taxon>Bacteroidota</taxon>
        <taxon>Flavobacteriia</taxon>
        <taxon>Flavobacteriales</taxon>
        <taxon>Flavobacteriaceae</taxon>
        <taxon>Tenacibaculum</taxon>
    </lineage>
</organism>
<protein>
    <recommendedName>
        <fullName evidence="4">DUF2946 domain-containing protein</fullName>
    </recommendedName>
</protein>
<proteinExistence type="predicted"/>
<feature type="transmembrane region" description="Helical" evidence="1">
    <location>
        <begin position="23"/>
        <end position="42"/>
    </location>
</feature>
<name>A0AAE9MLW2_9FLAO</name>